<feature type="transmembrane region" description="Helical" evidence="1">
    <location>
        <begin position="39"/>
        <end position="60"/>
    </location>
</feature>
<name>A0A7J9I4K8_9ROSI</name>
<keyword evidence="3" id="KW-1185">Reference proteome</keyword>
<comment type="caution">
    <text evidence="2">The sequence shown here is derived from an EMBL/GenBank/DDBJ whole genome shotgun (WGS) entry which is preliminary data.</text>
</comment>
<evidence type="ECO:0000256" key="1">
    <source>
        <dbReference type="SAM" id="Phobius"/>
    </source>
</evidence>
<proteinExistence type="predicted"/>
<dbReference type="AlphaFoldDB" id="A0A7J9I4K8"/>
<sequence>MLVLRVRLRLLSRQPLPLGVLLRLLCRLHLLRRLSRGQLVLRLLTLLEITWVGLFLRVVLQCTKHGLMAKTSWLGTF</sequence>
<keyword evidence="1" id="KW-0472">Membrane</keyword>
<keyword evidence="1" id="KW-1133">Transmembrane helix</keyword>
<evidence type="ECO:0000313" key="3">
    <source>
        <dbReference type="Proteomes" id="UP000593560"/>
    </source>
</evidence>
<dbReference type="Proteomes" id="UP000593560">
    <property type="component" value="Unassembled WGS sequence"/>
</dbReference>
<dbReference type="EMBL" id="JABFAD010000013">
    <property type="protein sequence ID" value="MBA0817041.1"/>
    <property type="molecule type" value="Genomic_DNA"/>
</dbReference>
<reference evidence="2 3" key="1">
    <citation type="journal article" date="2019" name="Genome Biol. Evol.">
        <title>Insights into the evolution of the New World diploid cottons (Gossypium, subgenus Houzingenia) based on genome sequencing.</title>
        <authorList>
            <person name="Grover C.E."/>
            <person name="Arick M.A. 2nd"/>
            <person name="Thrash A."/>
            <person name="Conover J.L."/>
            <person name="Sanders W.S."/>
            <person name="Peterson D.G."/>
            <person name="Frelichowski J.E."/>
            <person name="Scheffler J.A."/>
            <person name="Scheffler B.E."/>
            <person name="Wendel J.F."/>
        </authorList>
    </citation>
    <scope>NUCLEOTIDE SEQUENCE [LARGE SCALE GENOMIC DNA]</scope>
    <source>
        <strain evidence="2">0</strain>
        <tissue evidence="2">Leaf</tissue>
    </source>
</reference>
<keyword evidence="1" id="KW-0812">Transmembrane</keyword>
<gene>
    <name evidence="2" type="ORF">Gohar_001637</name>
</gene>
<accession>A0A7J9I4K8</accession>
<evidence type="ECO:0000313" key="2">
    <source>
        <dbReference type="EMBL" id="MBA0817041.1"/>
    </source>
</evidence>
<organism evidence="2 3">
    <name type="scientific">Gossypium harknessii</name>
    <dbReference type="NCBI Taxonomy" id="34285"/>
    <lineage>
        <taxon>Eukaryota</taxon>
        <taxon>Viridiplantae</taxon>
        <taxon>Streptophyta</taxon>
        <taxon>Embryophyta</taxon>
        <taxon>Tracheophyta</taxon>
        <taxon>Spermatophyta</taxon>
        <taxon>Magnoliopsida</taxon>
        <taxon>eudicotyledons</taxon>
        <taxon>Gunneridae</taxon>
        <taxon>Pentapetalae</taxon>
        <taxon>rosids</taxon>
        <taxon>malvids</taxon>
        <taxon>Malvales</taxon>
        <taxon>Malvaceae</taxon>
        <taxon>Malvoideae</taxon>
        <taxon>Gossypium</taxon>
    </lineage>
</organism>
<protein>
    <submittedName>
        <fullName evidence="2">Uncharacterized protein</fullName>
    </submittedName>
</protein>